<accession>A0A8S5TPT7</accession>
<dbReference type="Pfam" id="PF13401">
    <property type="entry name" value="AAA_22"/>
    <property type="match status" value="1"/>
</dbReference>
<proteinExistence type="predicted"/>
<dbReference type="PANTHER" id="PTHR35894:SF5">
    <property type="entry name" value="MU-LIKE PROPHAGE FLUMU DNA TRANSPOSITION PROTEIN B"/>
    <property type="match status" value="1"/>
</dbReference>
<evidence type="ECO:0000313" key="2">
    <source>
        <dbReference type="EMBL" id="DAF65131.1"/>
    </source>
</evidence>
<sequence length="253" mass="28837">MKNEFVNTANVKNFLKGMTALSMRGAREACLMVIDGKPGLGKTRALSFWACRNDCVFVRAKKEWTPNWMMKDILNKLKVTPKHSFEGMFRQAIEALGERARAAARDGSVFAVIIDEVDYISRSEKLLETIRDLSDLLEIPFILVGMDIIRHTLSSRFPQIASRVGQYIDFMPLSFEDTKLMIDSLCNIKVEEKLISFTHIVTKGYVREIKEAIASIEHFAARNPKITEVTFEMMEGQPLMNDRKNSKPIIVRA</sequence>
<dbReference type="InterPro" id="IPR049945">
    <property type="entry name" value="AAA_22"/>
</dbReference>
<feature type="domain" description="ORC1/DEAH AAA+ ATPase" evidence="1">
    <location>
        <begin position="30"/>
        <end position="153"/>
    </location>
</feature>
<dbReference type="EMBL" id="BK032875">
    <property type="protein sequence ID" value="DAF65131.1"/>
    <property type="molecule type" value="Genomic_DNA"/>
</dbReference>
<organism evidence="2">
    <name type="scientific">Myoviridae sp. ct2AC8</name>
    <dbReference type="NCBI Taxonomy" id="2827655"/>
    <lineage>
        <taxon>Viruses</taxon>
        <taxon>Duplodnaviria</taxon>
        <taxon>Heunggongvirae</taxon>
        <taxon>Uroviricota</taxon>
        <taxon>Caudoviricetes</taxon>
    </lineage>
</organism>
<evidence type="ECO:0000259" key="1">
    <source>
        <dbReference type="Pfam" id="PF13401"/>
    </source>
</evidence>
<protein>
    <submittedName>
        <fullName evidence="2">AAA domain protein</fullName>
    </submittedName>
</protein>
<dbReference type="Gene3D" id="3.40.50.300">
    <property type="entry name" value="P-loop containing nucleotide triphosphate hydrolases"/>
    <property type="match status" value="1"/>
</dbReference>
<reference evidence="2" key="1">
    <citation type="journal article" date="2021" name="Proc. Natl. Acad. Sci. U.S.A.">
        <title>A Catalog of Tens of Thousands of Viruses from Human Metagenomes Reveals Hidden Associations with Chronic Diseases.</title>
        <authorList>
            <person name="Tisza M.J."/>
            <person name="Buck C.B."/>
        </authorList>
    </citation>
    <scope>NUCLEOTIDE SEQUENCE</scope>
    <source>
        <strain evidence="2">Ct2AC8</strain>
    </source>
</reference>
<dbReference type="InterPro" id="IPR027417">
    <property type="entry name" value="P-loop_NTPase"/>
</dbReference>
<name>A0A8S5TPT7_9CAUD</name>
<dbReference type="PANTHER" id="PTHR35894">
    <property type="entry name" value="GENERAL SECRETION PATHWAY PROTEIN A-RELATED"/>
    <property type="match status" value="1"/>
</dbReference>
<dbReference type="InterPro" id="IPR052026">
    <property type="entry name" value="ExeA_AAA_ATPase_DNA-bind"/>
</dbReference>
<dbReference type="GO" id="GO:0016887">
    <property type="term" value="F:ATP hydrolysis activity"/>
    <property type="evidence" value="ECO:0007669"/>
    <property type="project" value="InterPro"/>
</dbReference>
<dbReference type="SUPFAM" id="SSF52540">
    <property type="entry name" value="P-loop containing nucleoside triphosphate hydrolases"/>
    <property type="match status" value="1"/>
</dbReference>